<feature type="chain" id="PRO_5012399114" evidence="1">
    <location>
        <begin position="22"/>
        <end position="514"/>
    </location>
</feature>
<reference evidence="2 3" key="1">
    <citation type="submission" date="2017-06" db="EMBL/GenBank/DDBJ databases">
        <authorList>
            <person name="Kim H.J."/>
            <person name="Triplett B.A."/>
        </authorList>
    </citation>
    <scope>NUCLEOTIDE SEQUENCE [LARGE SCALE GENOMIC DNA]</scope>
    <source>
        <strain evidence="2 3">DSM 18704</strain>
    </source>
</reference>
<dbReference type="OrthoDB" id="103334at2"/>
<dbReference type="NCBIfam" id="TIGR03436">
    <property type="entry name" value="acidobact_VWFA"/>
    <property type="match status" value="1"/>
</dbReference>
<name>A0A239MJK5_9BACT</name>
<evidence type="ECO:0000313" key="2">
    <source>
        <dbReference type="EMBL" id="SNT42118.1"/>
    </source>
</evidence>
<evidence type="ECO:0000256" key="1">
    <source>
        <dbReference type="SAM" id="SignalP"/>
    </source>
</evidence>
<dbReference type="AlphaFoldDB" id="A0A239MJK5"/>
<dbReference type="InterPro" id="IPR017802">
    <property type="entry name" value="VWFA-rel_acidobac-type"/>
</dbReference>
<evidence type="ECO:0000313" key="3">
    <source>
        <dbReference type="Proteomes" id="UP000198356"/>
    </source>
</evidence>
<organism evidence="2 3">
    <name type="scientific">Granulicella rosea</name>
    <dbReference type="NCBI Taxonomy" id="474952"/>
    <lineage>
        <taxon>Bacteria</taxon>
        <taxon>Pseudomonadati</taxon>
        <taxon>Acidobacteriota</taxon>
        <taxon>Terriglobia</taxon>
        <taxon>Terriglobales</taxon>
        <taxon>Acidobacteriaceae</taxon>
        <taxon>Granulicella</taxon>
    </lineage>
</organism>
<protein>
    <submittedName>
        <fullName evidence="2">VWFA-related domain-containing protein</fullName>
    </submittedName>
</protein>
<dbReference type="RefSeq" id="WP_142988463.1">
    <property type="nucleotide sequence ID" value="NZ_FZOU01000013.1"/>
</dbReference>
<gene>
    <name evidence="2" type="ORF">SAMN05421770_11326</name>
</gene>
<dbReference type="Proteomes" id="UP000198356">
    <property type="component" value="Unassembled WGS sequence"/>
</dbReference>
<dbReference type="EMBL" id="FZOU01000013">
    <property type="protein sequence ID" value="SNT42118.1"/>
    <property type="molecule type" value="Genomic_DNA"/>
</dbReference>
<keyword evidence="1" id="KW-0732">Signal</keyword>
<accession>A0A239MJK5</accession>
<feature type="signal peptide" evidence="1">
    <location>
        <begin position="1"/>
        <end position="21"/>
    </location>
</feature>
<keyword evidence="3" id="KW-1185">Reference proteome</keyword>
<sequence length="514" mass="55715">MSLRMVFMLAGLGLGSLPLAAQNASPSQAPSEDPRDRGGVYALHVKAKTVILDVVVTDKQGHAVTNLTQDSFTILEDRQPQRITSFERPGVHPLAGDVRIESTADLDRKAPGAPVDLIVLDEINTRFEDMAFARYSLKKYLDAQPGKLSQPTMLVAVDLHHMTVLKDYTQDKASILSALNRHLSQYPYHLDTSSWTAERFSAAFGALMQVAEATVGHPGHKNMIWIGRGFPDVRTDTMQPEDEAQLADAIELCINMLRDARITLYSVDPAGVPSAPTPDVDGVDVADPFGGNFQFNDVAAATGGKAFFGRNDVNVEIGASVRDGASFYTLSYTPTDASDAAKPFRRIRVVMKDPSLRAVAREGYYAPRASVASNTKSPSIADRSKFDLLGASETTLIYDGVPIALSRSEKDPAVIRLHIGREGIAWAGVGAEQTAKLQILYAIFDRKDKLLSRTAKDLAVKNSSNPDEPDSQPGDINLLFRLPRNEAAARLRVVVRMTDSGKVGAANLDISAAK</sequence>
<proteinExistence type="predicted"/>